<dbReference type="Proteomes" id="UP000502260">
    <property type="component" value="Chromosome"/>
</dbReference>
<reference evidence="9" key="1">
    <citation type="submission" date="2020-03" db="EMBL/GenBank/DDBJ databases">
        <title>Complete genome sequence of sulfur-oxidizing bacterium skT11.</title>
        <authorList>
            <person name="Kanda M."/>
            <person name="Kojima H."/>
            <person name="Fukui M."/>
        </authorList>
    </citation>
    <scope>NUCLEOTIDE SEQUENCE [LARGE SCALE GENOMIC DNA]</scope>
    <source>
        <strain evidence="9">skT11</strain>
    </source>
</reference>
<dbReference type="GO" id="GO:0005886">
    <property type="term" value="C:plasma membrane"/>
    <property type="evidence" value="ECO:0007669"/>
    <property type="project" value="UniProtKB-SubCell"/>
</dbReference>
<protein>
    <submittedName>
        <fullName evidence="8">Acyltransferase</fullName>
    </submittedName>
</protein>
<evidence type="ECO:0000313" key="8">
    <source>
        <dbReference type="EMBL" id="BCB25336.1"/>
    </source>
</evidence>
<dbReference type="PANTHER" id="PTHR30606">
    <property type="entry name" value="LIPID A BIOSYNTHESIS LAUROYL ACYLTRANSFERASE"/>
    <property type="match status" value="1"/>
</dbReference>
<sequence length="282" mass="31396">MQWFFRHFARLPLAWLHALGIAIGWLVYWSSGSYAARMRENITRSGLCASPEAYRRLLRAAIGEAGKSVLELPAVWLRPYEQVLQLVCKVEGWSQVEELARDGRGILFLTPHLGCFEISSLFIASHMPITILYRPPKLRWTEPPMLAGRGRGQVSMAPTDLKGVKALLKALKHGQSAGILPDQVPGKGEGVWADFFGRSAYTMTLVQRLQHSTGAAIVLVFAERLPGGRGYDLWFEPLAEALPQDAAQAARALNAAVEELARRNPAQYLWSYNRYKSPKGAQ</sequence>
<dbReference type="GO" id="GO:0009247">
    <property type="term" value="P:glycolipid biosynthetic process"/>
    <property type="evidence" value="ECO:0007669"/>
    <property type="project" value="UniProtKB-ARBA"/>
</dbReference>
<dbReference type="Pfam" id="PF03279">
    <property type="entry name" value="Lip_A_acyltrans"/>
    <property type="match status" value="1"/>
</dbReference>
<evidence type="ECO:0000256" key="6">
    <source>
        <dbReference type="ARBA" id="ARBA00023315"/>
    </source>
</evidence>
<dbReference type="EMBL" id="AP022853">
    <property type="protein sequence ID" value="BCB25336.1"/>
    <property type="molecule type" value="Genomic_DNA"/>
</dbReference>
<proteinExistence type="predicted"/>
<organism evidence="8 9">
    <name type="scientific">Sulfurimicrobium lacus</name>
    <dbReference type="NCBI Taxonomy" id="2715678"/>
    <lineage>
        <taxon>Bacteria</taxon>
        <taxon>Pseudomonadati</taxon>
        <taxon>Pseudomonadota</taxon>
        <taxon>Betaproteobacteria</taxon>
        <taxon>Nitrosomonadales</taxon>
        <taxon>Sulfuricellaceae</taxon>
        <taxon>Sulfurimicrobium</taxon>
    </lineage>
</organism>
<keyword evidence="5 7" id="KW-0472">Membrane</keyword>
<evidence type="ECO:0000256" key="1">
    <source>
        <dbReference type="ARBA" id="ARBA00004533"/>
    </source>
</evidence>
<dbReference type="NCBIfam" id="NF006487">
    <property type="entry name" value="PRK08905.1"/>
    <property type="match status" value="1"/>
</dbReference>
<feature type="transmembrane region" description="Helical" evidence="7">
    <location>
        <begin position="12"/>
        <end position="29"/>
    </location>
</feature>
<keyword evidence="4 8" id="KW-0808">Transferase</keyword>
<keyword evidence="9" id="KW-1185">Reference proteome</keyword>
<dbReference type="PIRSF" id="PIRSF026649">
    <property type="entry name" value="MsbB"/>
    <property type="match status" value="1"/>
</dbReference>
<keyword evidence="7" id="KW-1133">Transmembrane helix</keyword>
<keyword evidence="6 8" id="KW-0012">Acyltransferase</keyword>
<evidence type="ECO:0000256" key="5">
    <source>
        <dbReference type="ARBA" id="ARBA00023136"/>
    </source>
</evidence>
<evidence type="ECO:0000256" key="3">
    <source>
        <dbReference type="ARBA" id="ARBA00022519"/>
    </source>
</evidence>
<dbReference type="CDD" id="cd07984">
    <property type="entry name" value="LPLAT_LABLAT-like"/>
    <property type="match status" value="1"/>
</dbReference>
<gene>
    <name evidence="8" type="ORF">SKTS_02220</name>
</gene>
<evidence type="ECO:0000256" key="7">
    <source>
        <dbReference type="SAM" id="Phobius"/>
    </source>
</evidence>
<dbReference type="PANTHER" id="PTHR30606:SF10">
    <property type="entry name" value="PHOSPHATIDYLINOSITOL MANNOSIDE ACYLTRANSFERASE"/>
    <property type="match status" value="1"/>
</dbReference>
<dbReference type="KEGG" id="slac:SKTS_02220"/>
<dbReference type="RefSeq" id="WP_173059113.1">
    <property type="nucleotide sequence ID" value="NZ_AP022853.1"/>
</dbReference>
<evidence type="ECO:0000256" key="2">
    <source>
        <dbReference type="ARBA" id="ARBA00022475"/>
    </source>
</evidence>
<keyword evidence="7" id="KW-0812">Transmembrane</keyword>
<accession>A0A6F8V8K5</accession>
<evidence type="ECO:0000313" key="9">
    <source>
        <dbReference type="Proteomes" id="UP000502260"/>
    </source>
</evidence>
<dbReference type="GO" id="GO:0016746">
    <property type="term" value="F:acyltransferase activity"/>
    <property type="evidence" value="ECO:0007669"/>
    <property type="project" value="UniProtKB-KW"/>
</dbReference>
<dbReference type="AlphaFoldDB" id="A0A6F8V8K5"/>
<name>A0A6F8V8K5_9PROT</name>
<dbReference type="InterPro" id="IPR004960">
    <property type="entry name" value="LipA_acyltrans"/>
</dbReference>
<keyword evidence="2" id="KW-1003">Cell membrane</keyword>
<evidence type="ECO:0000256" key="4">
    <source>
        <dbReference type="ARBA" id="ARBA00022679"/>
    </source>
</evidence>
<comment type="subcellular location">
    <subcellularLocation>
        <location evidence="1">Cell inner membrane</location>
    </subcellularLocation>
</comment>
<keyword evidence="3" id="KW-0997">Cell inner membrane</keyword>